<dbReference type="Proteomes" id="UP000185779">
    <property type="component" value="Unassembled WGS sequence"/>
</dbReference>
<protein>
    <submittedName>
        <fullName evidence="3">Haloacid dehalogenase</fullName>
    </submittedName>
</protein>
<dbReference type="InterPro" id="IPR036412">
    <property type="entry name" value="HAD-like_sf"/>
</dbReference>
<dbReference type="AlphaFoldDB" id="A0A1F2P6A9"/>
<evidence type="ECO:0000313" key="4">
    <source>
        <dbReference type="Proteomes" id="UP000185779"/>
    </source>
</evidence>
<keyword evidence="4" id="KW-1185">Reference proteome</keyword>
<accession>A0A1F2P6A9</accession>
<dbReference type="InterPro" id="IPR023214">
    <property type="entry name" value="HAD_sf"/>
</dbReference>
<organism evidence="3 4">
    <name type="scientific">Candidatus Syntropharchaeum butanivorans</name>
    <dbReference type="NCBI Taxonomy" id="1839936"/>
    <lineage>
        <taxon>Archaea</taxon>
        <taxon>Methanobacteriati</taxon>
        <taxon>Methanobacteriota</taxon>
        <taxon>Stenosarchaea group</taxon>
        <taxon>Methanomicrobia</taxon>
        <taxon>Methanosarcinales</taxon>
        <taxon>ANME-2 cluster</taxon>
        <taxon>Candidatus Syntropharchaeum</taxon>
    </lineage>
</organism>
<name>A0A1F2P6A9_9EURY</name>
<keyword evidence="2" id="KW-0812">Transmembrane</keyword>
<dbReference type="EMBL" id="LYOR01000002">
    <property type="protein sequence ID" value="OFV66522.1"/>
    <property type="molecule type" value="Genomic_DNA"/>
</dbReference>
<reference evidence="3" key="1">
    <citation type="submission" date="2016-05" db="EMBL/GenBank/DDBJ databases">
        <title>Microbial consortia oxidize butane by reversing methanogenesis.</title>
        <authorList>
            <person name="Laso-Perez R."/>
            <person name="Richter M."/>
            <person name="Wegener G."/>
            <person name="Musat F."/>
        </authorList>
    </citation>
    <scope>NUCLEOTIDE SEQUENCE [LARGE SCALE GENOMIC DNA]</scope>
    <source>
        <strain evidence="3">BOX1</strain>
    </source>
</reference>
<gene>
    <name evidence="3" type="ORF">SBU_000489</name>
</gene>
<comment type="caution">
    <text evidence="3">The sequence shown here is derived from an EMBL/GenBank/DDBJ whole genome shotgun (WGS) entry which is preliminary data.</text>
</comment>
<dbReference type="SUPFAM" id="SSF56784">
    <property type="entry name" value="HAD-like"/>
    <property type="match status" value="1"/>
</dbReference>
<keyword evidence="2" id="KW-0472">Membrane</keyword>
<evidence type="ECO:0000256" key="1">
    <source>
        <dbReference type="ARBA" id="ARBA00022723"/>
    </source>
</evidence>
<keyword evidence="1" id="KW-0479">Metal-binding</keyword>
<dbReference type="PANTHER" id="PTHR46594:SF4">
    <property type="entry name" value="P-TYPE CATION-TRANSPORTING ATPASE"/>
    <property type="match status" value="1"/>
</dbReference>
<proteinExistence type="predicted"/>
<dbReference type="Gene3D" id="3.40.50.1000">
    <property type="entry name" value="HAD superfamily/HAD-like"/>
    <property type="match status" value="1"/>
</dbReference>
<dbReference type="PATRIC" id="fig|1839936.3.peg.494"/>
<dbReference type="STRING" id="1839936.SBU_000489"/>
<sequence length="84" mass="9410">MRSDLRDVVASIELSRRTMRKIRENMFWALVYNSLGIPIAAGVLYPSMGLLLRPEIAAFAMAMSSVSVVSNSLLLKRVKIKQEV</sequence>
<evidence type="ECO:0000256" key="2">
    <source>
        <dbReference type="SAM" id="Phobius"/>
    </source>
</evidence>
<evidence type="ECO:0000313" key="3">
    <source>
        <dbReference type="EMBL" id="OFV66522.1"/>
    </source>
</evidence>
<feature type="transmembrane region" description="Helical" evidence="2">
    <location>
        <begin position="56"/>
        <end position="75"/>
    </location>
</feature>
<keyword evidence="2" id="KW-1133">Transmembrane helix</keyword>
<dbReference type="GO" id="GO:0046872">
    <property type="term" value="F:metal ion binding"/>
    <property type="evidence" value="ECO:0007669"/>
    <property type="project" value="UniProtKB-KW"/>
</dbReference>
<dbReference type="PANTHER" id="PTHR46594">
    <property type="entry name" value="P-TYPE CATION-TRANSPORTING ATPASE"/>
    <property type="match status" value="1"/>
</dbReference>
<feature type="transmembrane region" description="Helical" evidence="2">
    <location>
        <begin position="26"/>
        <end position="44"/>
    </location>
</feature>